<dbReference type="AlphaFoldDB" id="A0A9P4TNV0"/>
<dbReference type="GO" id="GO:0006631">
    <property type="term" value="P:fatty acid metabolic process"/>
    <property type="evidence" value="ECO:0007669"/>
    <property type="project" value="InterPro"/>
</dbReference>
<feature type="domain" description="3-hydroxyacyl-CoA dehydrogenase C-terminal" evidence="2">
    <location>
        <begin position="191"/>
        <end position="286"/>
    </location>
</feature>
<dbReference type="Pfam" id="PF00725">
    <property type="entry name" value="3HCDH"/>
    <property type="match status" value="1"/>
</dbReference>
<dbReference type="SUPFAM" id="SSF51735">
    <property type="entry name" value="NAD(P)-binding Rossmann-fold domains"/>
    <property type="match status" value="1"/>
</dbReference>
<gene>
    <name evidence="4" type="ORF">E8E13_011312</name>
</gene>
<dbReference type="SMART" id="SM00135">
    <property type="entry name" value="LY"/>
    <property type="match status" value="5"/>
</dbReference>
<dbReference type="InterPro" id="IPR013328">
    <property type="entry name" value="6PGD_dom2"/>
</dbReference>
<evidence type="ECO:0000256" key="1">
    <source>
        <dbReference type="ARBA" id="ARBA00023002"/>
    </source>
</evidence>
<evidence type="ECO:0000259" key="2">
    <source>
        <dbReference type="Pfam" id="PF00725"/>
    </source>
</evidence>
<evidence type="ECO:0008006" key="6">
    <source>
        <dbReference type="Google" id="ProtNLM"/>
    </source>
</evidence>
<name>A0A9P4TNV0_CURKU</name>
<sequence length="627" mass="68575">MAWQQPNEYEKRPVAILGAGVLGRRIACSWAAGGYDVQVRDPSAEQRAQCLQYVDENIEKYRCLTAATTSGKVEVFEDLESAVANAWLIIEAVPEKLELKLSTFATLEQTAPKDCILATNSSSYKSSEMITRVSDDTKRRILNTHYYMPPENMVVELMTDGFTDSGIFSFLSDRFRESGAKPYVARKESTGFIFNRLWAAVKRETLTILSEGVSDAEEIDSLWTEMFVKGGAKPCKTMDQVGLDTVAFIEGHYIAERGLSSTHTTDFLKANYLDQGKLGNKSDKGGLYPPKSHASLANEATKIPETTKSEPSVFVLDVGLAGAEQSIKGAGKILRLDANNSTPTAIISGQSLPDGIVIDPSQRRMFWTNMGKIGDPNGAVYSAALDGSDQQTVVESGKINTPKQITLDTNAQKIYFSDREGCTVYRCSYSGADLEVLVQNSGTLSNNTGQANAMNWCVGIAVSQAHGKFYWTQKGPSKGDHGRIFCASIDMPEGKTAQSRDDIKCILYGLPEPIDLDIDEVNGRLYWTDRGELPWGNSLCRIDLNDEGLPVLQGTELAPSKVVIARGFHETIGLQVDAEHGRVYVSDLGGGLYVCDLDGKDKRTLFQDDARAFTGLALLHGVEKTLP</sequence>
<dbReference type="PANTHER" id="PTHR48075">
    <property type="entry name" value="3-HYDROXYACYL-COA DEHYDROGENASE FAMILY PROTEIN"/>
    <property type="match status" value="1"/>
</dbReference>
<dbReference type="GO" id="GO:0070403">
    <property type="term" value="F:NAD+ binding"/>
    <property type="evidence" value="ECO:0007669"/>
    <property type="project" value="InterPro"/>
</dbReference>
<protein>
    <recommendedName>
        <fullName evidence="6">3-hydroxyacyl-CoA dehydrogenase</fullName>
    </recommendedName>
</protein>
<dbReference type="GO" id="GO:0016616">
    <property type="term" value="F:oxidoreductase activity, acting on the CH-OH group of donors, NAD or NADP as acceptor"/>
    <property type="evidence" value="ECO:0007669"/>
    <property type="project" value="InterPro"/>
</dbReference>
<dbReference type="Gene3D" id="2.120.10.30">
    <property type="entry name" value="TolB, C-terminal domain"/>
    <property type="match status" value="2"/>
</dbReference>
<dbReference type="InterPro" id="IPR006176">
    <property type="entry name" value="3-OHacyl-CoA_DH_NAD-bd"/>
</dbReference>
<dbReference type="EMBL" id="SWKU01000002">
    <property type="protein sequence ID" value="KAF3009979.1"/>
    <property type="molecule type" value="Genomic_DNA"/>
</dbReference>
<dbReference type="InterPro" id="IPR000033">
    <property type="entry name" value="LDLR_classB_rpt"/>
</dbReference>
<reference evidence="4" key="1">
    <citation type="submission" date="2019-04" db="EMBL/GenBank/DDBJ databases">
        <title>Sequencing of skin fungus with MAO and IRED activity.</title>
        <authorList>
            <person name="Marsaioli A.J."/>
            <person name="Bonatto J.M.C."/>
            <person name="Reis Junior O."/>
        </authorList>
    </citation>
    <scope>NUCLEOTIDE SEQUENCE</scope>
    <source>
        <strain evidence="4">30M1</strain>
    </source>
</reference>
<evidence type="ECO:0000313" key="5">
    <source>
        <dbReference type="Proteomes" id="UP000801428"/>
    </source>
</evidence>
<keyword evidence="5" id="KW-1185">Reference proteome</keyword>
<dbReference type="SUPFAM" id="SSF48179">
    <property type="entry name" value="6-phosphogluconate dehydrogenase C-terminal domain-like"/>
    <property type="match status" value="1"/>
</dbReference>
<evidence type="ECO:0000313" key="4">
    <source>
        <dbReference type="EMBL" id="KAF3009979.1"/>
    </source>
</evidence>
<proteinExistence type="predicted"/>
<dbReference type="InterPro" id="IPR011042">
    <property type="entry name" value="6-blade_b-propeller_TolB-like"/>
</dbReference>
<dbReference type="SUPFAM" id="SSF63825">
    <property type="entry name" value="YWTD domain"/>
    <property type="match status" value="1"/>
</dbReference>
<dbReference type="Pfam" id="PF02737">
    <property type="entry name" value="3HCDH_N"/>
    <property type="match status" value="1"/>
</dbReference>
<dbReference type="InterPro" id="IPR008927">
    <property type="entry name" value="6-PGluconate_DH-like_C_sf"/>
</dbReference>
<keyword evidence="1" id="KW-0560">Oxidoreductase</keyword>
<evidence type="ECO:0000259" key="3">
    <source>
        <dbReference type="Pfam" id="PF02737"/>
    </source>
</evidence>
<dbReference type="InterPro" id="IPR006108">
    <property type="entry name" value="3HC_DH_C"/>
</dbReference>
<dbReference type="OrthoDB" id="5958943at2759"/>
<dbReference type="PANTHER" id="PTHR48075:SF10">
    <property type="entry name" value="DEHYDROGENASE, PUTATIVE (AFU_ORTHOLOGUE AFUA_5G10070)-RELATED"/>
    <property type="match status" value="1"/>
</dbReference>
<dbReference type="InterPro" id="IPR036291">
    <property type="entry name" value="NAD(P)-bd_dom_sf"/>
</dbReference>
<accession>A0A9P4TNV0</accession>
<feature type="domain" description="3-hydroxyacyl-CoA dehydrogenase NAD binding" evidence="3">
    <location>
        <begin position="14"/>
        <end position="185"/>
    </location>
</feature>
<dbReference type="Proteomes" id="UP000801428">
    <property type="component" value="Unassembled WGS sequence"/>
</dbReference>
<organism evidence="4 5">
    <name type="scientific">Curvularia kusanoi</name>
    <name type="common">Cochliobolus kusanoi</name>
    <dbReference type="NCBI Taxonomy" id="90978"/>
    <lineage>
        <taxon>Eukaryota</taxon>
        <taxon>Fungi</taxon>
        <taxon>Dikarya</taxon>
        <taxon>Ascomycota</taxon>
        <taxon>Pezizomycotina</taxon>
        <taxon>Dothideomycetes</taxon>
        <taxon>Pleosporomycetidae</taxon>
        <taxon>Pleosporales</taxon>
        <taxon>Pleosporineae</taxon>
        <taxon>Pleosporaceae</taxon>
        <taxon>Curvularia</taxon>
    </lineage>
</organism>
<comment type="caution">
    <text evidence="4">The sequence shown here is derived from an EMBL/GenBank/DDBJ whole genome shotgun (WGS) entry which is preliminary data.</text>
</comment>
<dbReference type="Gene3D" id="3.40.50.720">
    <property type="entry name" value="NAD(P)-binding Rossmann-like Domain"/>
    <property type="match status" value="1"/>
</dbReference>
<dbReference type="Gene3D" id="1.10.1040.10">
    <property type="entry name" value="N-(1-d-carboxylethyl)-l-norvaline Dehydrogenase, domain 2"/>
    <property type="match status" value="1"/>
</dbReference>